<dbReference type="Proteomes" id="UP001501447">
    <property type="component" value="Unassembled WGS sequence"/>
</dbReference>
<feature type="transmembrane region" description="Helical" evidence="8">
    <location>
        <begin position="51"/>
        <end position="70"/>
    </location>
</feature>
<evidence type="ECO:0000256" key="8">
    <source>
        <dbReference type="SAM" id="Phobius"/>
    </source>
</evidence>
<reference evidence="11" key="1">
    <citation type="journal article" date="2019" name="Int. J. Syst. Evol. Microbiol.">
        <title>The Global Catalogue of Microorganisms (GCM) 10K type strain sequencing project: providing services to taxonomists for standard genome sequencing and annotation.</title>
        <authorList>
            <consortium name="The Broad Institute Genomics Platform"/>
            <consortium name="The Broad Institute Genome Sequencing Center for Infectious Disease"/>
            <person name="Wu L."/>
            <person name="Ma J."/>
        </authorList>
    </citation>
    <scope>NUCLEOTIDE SEQUENCE [LARGE SCALE GENOMIC DNA]</scope>
    <source>
        <strain evidence="11">JCM 16373</strain>
    </source>
</reference>
<feature type="transmembrane region" description="Helical" evidence="8">
    <location>
        <begin position="280"/>
        <end position="298"/>
    </location>
</feature>
<feature type="transmembrane region" description="Helical" evidence="8">
    <location>
        <begin position="334"/>
        <end position="355"/>
    </location>
</feature>
<keyword evidence="4 8" id="KW-0812">Transmembrane</keyword>
<dbReference type="CDD" id="cd17369">
    <property type="entry name" value="MFS_ShiA_like"/>
    <property type="match status" value="1"/>
</dbReference>
<dbReference type="SUPFAM" id="SSF103473">
    <property type="entry name" value="MFS general substrate transporter"/>
    <property type="match status" value="1"/>
</dbReference>
<evidence type="ECO:0000256" key="1">
    <source>
        <dbReference type="ARBA" id="ARBA00004651"/>
    </source>
</evidence>
<comment type="subcellular location">
    <subcellularLocation>
        <location evidence="1">Cell membrane</location>
        <topology evidence="1">Multi-pass membrane protein</topology>
    </subcellularLocation>
</comment>
<dbReference type="PANTHER" id="PTHR43045:SF1">
    <property type="entry name" value="SHIKIMATE TRANSPORTER"/>
    <property type="match status" value="1"/>
</dbReference>
<evidence type="ECO:0000256" key="6">
    <source>
        <dbReference type="ARBA" id="ARBA00023136"/>
    </source>
</evidence>
<feature type="transmembrane region" description="Helical" evidence="8">
    <location>
        <begin position="310"/>
        <end position="328"/>
    </location>
</feature>
<name>A0ABP6C2X4_9ACTN</name>
<dbReference type="PANTHER" id="PTHR43045">
    <property type="entry name" value="SHIKIMATE TRANSPORTER"/>
    <property type="match status" value="1"/>
</dbReference>
<organism evidence="10 11">
    <name type="scientific">Streptomyces axinellae</name>
    <dbReference type="NCBI Taxonomy" id="552788"/>
    <lineage>
        <taxon>Bacteria</taxon>
        <taxon>Bacillati</taxon>
        <taxon>Actinomycetota</taxon>
        <taxon>Actinomycetes</taxon>
        <taxon>Kitasatosporales</taxon>
        <taxon>Streptomycetaceae</taxon>
        <taxon>Streptomyces</taxon>
    </lineage>
</organism>
<accession>A0ABP6C2X4</accession>
<dbReference type="Pfam" id="PF07690">
    <property type="entry name" value="MFS_1"/>
    <property type="match status" value="1"/>
</dbReference>
<keyword evidence="2" id="KW-0813">Transport</keyword>
<evidence type="ECO:0000313" key="10">
    <source>
        <dbReference type="EMBL" id="GAA2598171.1"/>
    </source>
</evidence>
<dbReference type="EMBL" id="BAAARJ010000003">
    <property type="protein sequence ID" value="GAA2598171.1"/>
    <property type="molecule type" value="Genomic_DNA"/>
</dbReference>
<dbReference type="PROSITE" id="PS50850">
    <property type="entry name" value="MFS"/>
    <property type="match status" value="1"/>
</dbReference>
<sequence length="466" mass="48816">MSVPAPPSDSRASLRKVVTASALGTTVEYYDFTLYATTAALVFDKIFFPDASPLVGTLAAFATYFVGYAARPLGGIVFGHFGDRLGRKNILVITMLMMGLGTFAIGLLPSYDTIGIAAPVLLVLIRLVQGIGMGGEYGGGVLMALEYSPPSRQGFFTSLVHIGTPAGVLIPVGLVSALDGVLPAGAYDSWAWRLPFLASILLVGVGIWMRLNITESPEFVKMREEREVQSLPVREVLTRQPGTVVSSILAKVAESGLFNIYYVVAITYVTTELDLAKGPVLLAVLIACAVECVTLPLFGALSDRVGRRRVYIAGAVFQLLLAVPFFLLLQTGQFWAYVVGMTLGLGVGHAAMYGAQGALFSNLYPVDVRYTGLSVTQQIGATLGGGLSPLIGTALLSAGGGHWSWLVVYCAGVAVLSALATTRLRAGEAPAPHPGATAPSTSTAPDATAARPATTPATATERTQTP</sequence>
<feature type="transmembrane region" description="Helical" evidence="8">
    <location>
        <begin position="114"/>
        <end position="134"/>
    </location>
</feature>
<evidence type="ECO:0000259" key="9">
    <source>
        <dbReference type="PROSITE" id="PS50850"/>
    </source>
</evidence>
<dbReference type="InterPro" id="IPR036259">
    <property type="entry name" value="MFS_trans_sf"/>
</dbReference>
<dbReference type="InterPro" id="IPR020846">
    <property type="entry name" value="MFS_dom"/>
</dbReference>
<dbReference type="Gene3D" id="1.20.1250.20">
    <property type="entry name" value="MFS general substrate transporter like domains"/>
    <property type="match status" value="2"/>
</dbReference>
<keyword evidence="11" id="KW-1185">Reference proteome</keyword>
<dbReference type="InterPro" id="IPR011701">
    <property type="entry name" value="MFS"/>
</dbReference>
<feature type="transmembrane region" description="Helical" evidence="8">
    <location>
        <begin position="402"/>
        <end position="420"/>
    </location>
</feature>
<comment type="caution">
    <text evidence="10">The sequence shown here is derived from an EMBL/GenBank/DDBJ whole genome shotgun (WGS) entry which is preliminary data.</text>
</comment>
<feature type="region of interest" description="Disordered" evidence="7">
    <location>
        <begin position="427"/>
        <end position="466"/>
    </location>
</feature>
<evidence type="ECO:0000256" key="7">
    <source>
        <dbReference type="SAM" id="MobiDB-lite"/>
    </source>
</evidence>
<evidence type="ECO:0000256" key="4">
    <source>
        <dbReference type="ARBA" id="ARBA00022692"/>
    </source>
</evidence>
<evidence type="ECO:0000313" key="11">
    <source>
        <dbReference type="Proteomes" id="UP001501447"/>
    </source>
</evidence>
<feature type="transmembrane region" description="Helical" evidence="8">
    <location>
        <begin position="90"/>
        <end position="108"/>
    </location>
</feature>
<evidence type="ECO:0000256" key="2">
    <source>
        <dbReference type="ARBA" id="ARBA00022448"/>
    </source>
</evidence>
<feature type="transmembrane region" description="Helical" evidence="8">
    <location>
        <begin position="155"/>
        <end position="178"/>
    </location>
</feature>
<dbReference type="RefSeq" id="WP_344562461.1">
    <property type="nucleotide sequence ID" value="NZ_BAAARJ010000003.1"/>
</dbReference>
<feature type="domain" description="Major facilitator superfamily (MFS) profile" evidence="9">
    <location>
        <begin position="17"/>
        <end position="429"/>
    </location>
</feature>
<feature type="transmembrane region" description="Helical" evidence="8">
    <location>
        <begin position="190"/>
        <end position="213"/>
    </location>
</feature>
<proteinExistence type="predicted"/>
<keyword evidence="6 8" id="KW-0472">Membrane</keyword>
<gene>
    <name evidence="10" type="ORF">GCM10009863_09420</name>
</gene>
<keyword evidence="3" id="KW-1003">Cell membrane</keyword>
<evidence type="ECO:0000256" key="3">
    <source>
        <dbReference type="ARBA" id="ARBA00022475"/>
    </source>
</evidence>
<protein>
    <submittedName>
        <fullName evidence="10">MFS transporter</fullName>
    </submittedName>
</protein>
<keyword evidence="5 8" id="KW-1133">Transmembrane helix</keyword>
<evidence type="ECO:0000256" key="5">
    <source>
        <dbReference type="ARBA" id="ARBA00022989"/>
    </source>
</evidence>